<dbReference type="InterPro" id="IPR000340">
    <property type="entry name" value="Dual-sp_phosphatase_cat-dom"/>
</dbReference>
<dbReference type="CDD" id="cd14515">
    <property type="entry name" value="DUSP3-like"/>
    <property type="match status" value="2"/>
</dbReference>
<dbReference type="GO" id="GO:0008138">
    <property type="term" value="F:protein tyrosine/serine/threonine phosphatase activity"/>
    <property type="evidence" value="ECO:0007669"/>
    <property type="project" value="InterPro"/>
</dbReference>
<evidence type="ECO:0000256" key="2">
    <source>
        <dbReference type="ARBA" id="ARBA00022801"/>
    </source>
</evidence>
<dbReference type="GO" id="GO:0043409">
    <property type="term" value="P:negative regulation of MAPK cascade"/>
    <property type="evidence" value="ECO:0007669"/>
    <property type="project" value="TreeGrafter"/>
</dbReference>
<dbReference type="Pfam" id="PF00782">
    <property type="entry name" value="DSPc"/>
    <property type="match status" value="2"/>
</dbReference>
<evidence type="ECO:0000259" key="9">
    <source>
        <dbReference type="PROSITE" id="PS50056"/>
    </source>
</evidence>
<name>A0A673GUJ3_9TELE</name>
<evidence type="ECO:0000256" key="1">
    <source>
        <dbReference type="ARBA" id="ARBA00008601"/>
    </source>
</evidence>
<dbReference type="InterPro" id="IPR029021">
    <property type="entry name" value="Prot-tyrosine_phosphatase-like"/>
</dbReference>
<evidence type="ECO:0000259" key="8">
    <source>
        <dbReference type="PROSITE" id="PS50054"/>
    </source>
</evidence>
<dbReference type="PANTHER" id="PTHR45682">
    <property type="entry name" value="AGAP008228-PA"/>
    <property type="match status" value="1"/>
</dbReference>
<reference evidence="10" key="1">
    <citation type="submission" date="2025-08" db="UniProtKB">
        <authorList>
            <consortium name="Ensembl"/>
        </authorList>
    </citation>
    <scope>IDENTIFICATION</scope>
</reference>
<comment type="catalytic activity">
    <reaction evidence="4">
        <text>O-phospho-L-seryl-[protein] + H2O = L-seryl-[protein] + phosphate</text>
        <dbReference type="Rhea" id="RHEA:20629"/>
        <dbReference type="Rhea" id="RHEA-COMP:9863"/>
        <dbReference type="Rhea" id="RHEA-COMP:11604"/>
        <dbReference type="ChEBI" id="CHEBI:15377"/>
        <dbReference type="ChEBI" id="CHEBI:29999"/>
        <dbReference type="ChEBI" id="CHEBI:43474"/>
        <dbReference type="ChEBI" id="CHEBI:83421"/>
        <dbReference type="EC" id="3.1.3.16"/>
    </reaction>
</comment>
<dbReference type="GO" id="GO:0004722">
    <property type="term" value="F:protein serine/threonine phosphatase activity"/>
    <property type="evidence" value="ECO:0007669"/>
    <property type="project" value="UniProtKB-EC"/>
</dbReference>
<dbReference type="InterPro" id="IPR000387">
    <property type="entry name" value="Tyr_Pase_dom"/>
</dbReference>
<dbReference type="GO" id="GO:0005737">
    <property type="term" value="C:cytoplasm"/>
    <property type="evidence" value="ECO:0007669"/>
    <property type="project" value="TreeGrafter"/>
</dbReference>
<feature type="active site" description="Phosphocysteine intermediate" evidence="6">
    <location>
        <position position="205"/>
    </location>
</feature>
<feature type="region of interest" description="Disordered" evidence="7">
    <location>
        <begin position="23"/>
        <end position="50"/>
    </location>
</feature>
<dbReference type="PROSITE" id="PS00383">
    <property type="entry name" value="TYR_PHOSPHATASE_1"/>
    <property type="match status" value="1"/>
</dbReference>
<keyword evidence="11" id="KW-1185">Reference proteome</keyword>
<feature type="domain" description="Tyrosine-protein phosphatase" evidence="8">
    <location>
        <begin position="107"/>
        <end position="260"/>
    </location>
</feature>
<proteinExistence type="inferred from homology"/>
<reference evidence="10" key="2">
    <citation type="submission" date="2025-09" db="UniProtKB">
        <authorList>
            <consortium name="Ensembl"/>
        </authorList>
    </citation>
    <scope>IDENTIFICATION</scope>
</reference>
<evidence type="ECO:0000256" key="5">
    <source>
        <dbReference type="ARBA" id="ARBA00048336"/>
    </source>
</evidence>
<evidence type="ECO:0000313" key="11">
    <source>
        <dbReference type="Proteomes" id="UP000472270"/>
    </source>
</evidence>
<dbReference type="PRINTS" id="PR01909">
    <property type="entry name" value="ADSPHPHTASEA"/>
</dbReference>
<evidence type="ECO:0000313" key="10">
    <source>
        <dbReference type="Ensembl" id="ENSSRHP00000017146.1"/>
    </source>
</evidence>
<dbReference type="SUPFAM" id="SSF52799">
    <property type="entry name" value="(Phosphotyrosine protein) phosphatases II"/>
    <property type="match status" value="2"/>
</dbReference>
<dbReference type="AlphaFoldDB" id="A0A673GUJ3"/>
<comment type="catalytic activity">
    <reaction evidence="5">
        <text>O-phospho-L-threonyl-[protein] + H2O = L-threonyl-[protein] + phosphate</text>
        <dbReference type="Rhea" id="RHEA:47004"/>
        <dbReference type="Rhea" id="RHEA-COMP:11060"/>
        <dbReference type="Rhea" id="RHEA-COMP:11605"/>
        <dbReference type="ChEBI" id="CHEBI:15377"/>
        <dbReference type="ChEBI" id="CHEBI:30013"/>
        <dbReference type="ChEBI" id="CHEBI:43474"/>
        <dbReference type="ChEBI" id="CHEBI:61977"/>
        <dbReference type="EC" id="3.1.3.16"/>
    </reaction>
</comment>
<dbReference type="PROSITE" id="PS50056">
    <property type="entry name" value="TYR_PHOSPHATASE_2"/>
    <property type="match status" value="2"/>
</dbReference>
<feature type="domain" description="Tyrosine specific protein phosphatases" evidence="9">
    <location>
        <begin position="393"/>
        <end position="457"/>
    </location>
</feature>
<sequence length="490" mass="56085">MKFDISYTVSKLKCWDLKGSEDITEPAGSSSGNDQGGMDTSPTTTEKTSPTELQMDLVDAEQLCVSGPICPKTEHQVKTELSILQMYIPQSAIQLQDRLEQCTLDWTPITKVWCNVFIGNEKTAKDRAKLKEMGITHILNATANEEDLHGKISSREEYYQGMSITYYNVPAVDEDWFNISEYFFPAAEFIHKALSNPENKLLVHCIHGVSRSSTLVLAYLMIHHNMMVEDAIDHVTDERWIGPNVGFLNQLTVLNSDLVKQRKIQLRKQLDKYKKTRKTELLLLKKHILQNMIQLKQCLEKCALDWTPVTEVWPNVFIGNEETAIDRAKLKEMVITHILNAAALKKNLRVLLGMPRKKDLEGTISTGAKYYKGMNIAYYGVPVIDDHLFDISKYFYPAAKFIHQALSNPENTVLVHCIDAVRRSPTLFLAYLMIHHDMMVEDAIDHVIKVRRIRPNIGFLKQLTILNSELVSQRKLQFKTRQTEIKCTDK</sequence>
<evidence type="ECO:0000256" key="4">
    <source>
        <dbReference type="ARBA" id="ARBA00047761"/>
    </source>
</evidence>
<keyword evidence="2" id="KW-0378">Hydrolase</keyword>
<dbReference type="Gene3D" id="3.90.190.10">
    <property type="entry name" value="Protein tyrosine phosphatase superfamily"/>
    <property type="match status" value="2"/>
</dbReference>
<evidence type="ECO:0000256" key="7">
    <source>
        <dbReference type="SAM" id="MobiDB-lite"/>
    </source>
</evidence>
<comment type="similarity">
    <text evidence="1">Belongs to the protein-tyrosine phosphatase family. Non-receptor class dual specificity subfamily.</text>
</comment>
<dbReference type="InterPro" id="IPR020405">
    <property type="entry name" value="Atypical_DUSP_subfamA"/>
</dbReference>
<dbReference type="Proteomes" id="UP000472270">
    <property type="component" value="Unassembled WGS sequence"/>
</dbReference>
<feature type="compositionally biased region" description="Low complexity" evidence="7">
    <location>
        <begin position="40"/>
        <end position="50"/>
    </location>
</feature>
<dbReference type="Ensembl" id="ENSSRHT00000017703.1">
    <property type="protein sequence ID" value="ENSSRHP00000017146.1"/>
    <property type="gene ID" value="ENSSRHG00000009392.1"/>
</dbReference>
<dbReference type="GO" id="GO:0033549">
    <property type="term" value="F:MAP kinase phosphatase activity"/>
    <property type="evidence" value="ECO:0007669"/>
    <property type="project" value="TreeGrafter"/>
</dbReference>
<feature type="domain" description="Tyrosine specific protein phosphatases" evidence="9">
    <location>
        <begin position="181"/>
        <end position="239"/>
    </location>
</feature>
<evidence type="ECO:0000256" key="6">
    <source>
        <dbReference type="PIRSR" id="PIRSR620405-1"/>
    </source>
</evidence>
<dbReference type="PROSITE" id="PS50054">
    <property type="entry name" value="TYR_PHOSPHATASE_DUAL"/>
    <property type="match status" value="2"/>
</dbReference>
<dbReference type="PANTHER" id="PTHR45682:SF3">
    <property type="entry name" value="DUAL SPECIFICITY PROTEIN PHOSPHATASE"/>
    <property type="match status" value="1"/>
</dbReference>
<dbReference type="SMART" id="SM00195">
    <property type="entry name" value="DSPc"/>
    <property type="match status" value="2"/>
</dbReference>
<dbReference type="InterPro" id="IPR016130">
    <property type="entry name" value="Tyr_Pase_AS"/>
</dbReference>
<dbReference type="InterPro" id="IPR020422">
    <property type="entry name" value="TYR_PHOSPHATASE_DUAL_dom"/>
</dbReference>
<evidence type="ECO:0000256" key="3">
    <source>
        <dbReference type="ARBA" id="ARBA00022912"/>
    </source>
</evidence>
<keyword evidence="3" id="KW-0904">Protein phosphatase</keyword>
<dbReference type="PRINTS" id="PR01908">
    <property type="entry name" value="ADSPHPHTASE"/>
</dbReference>
<organism evidence="10 11">
    <name type="scientific">Sinocyclocheilus rhinocerous</name>
    <dbReference type="NCBI Taxonomy" id="307959"/>
    <lineage>
        <taxon>Eukaryota</taxon>
        <taxon>Metazoa</taxon>
        <taxon>Chordata</taxon>
        <taxon>Craniata</taxon>
        <taxon>Vertebrata</taxon>
        <taxon>Euteleostomi</taxon>
        <taxon>Actinopterygii</taxon>
        <taxon>Neopterygii</taxon>
        <taxon>Teleostei</taxon>
        <taxon>Ostariophysi</taxon>
        <taxon>Cypriniformes</taxon>
        <taxon>Cyprinidae</taxon>
        <taxon>Cyprininae</taxon>
        <taxon>Sinocyclocheilus</taxon>
    </lineage>
</organism>
<protein>
    <submittedName>
        <fullName evidence="10">Uncharacterized protein</fullName>
    </submittedName>
</protein>
<feature type="domain" description="Tyrosine-protein phosphatase" evidence="8">
    <location>
        <begin position="307"/>
        <end position="472"/>
    </location>
</feature>
<accession>A0A673GUJ3</accession>